<reference evidence="2" key="1">
    <citation type="submission" date="2023-01" db="EMBL/GenBank/DDBJ databases">
        <title>Genome assembly of the deep-sea coral Lophelia pertusa.</title>
        <authorList>
            <person name="Herrera S."/>
            <person name="Cordes E."/>
        </authorList>
    </citation>
    <scope>NUCLEOTIDE SEQUENCE</scope>
    <source>
        <strain evidence="2">USNM1676648</strain>
        <tissue evidence="2">Polyp</tissue>
    </source>
</reference>
<accession>A0A9W9YGS7</accession>
<dbReference type="AlphaFoldDB" id="A0A9W9YGS7"/>
<protein>
    <submittedName>
        <fullName evidence="2">Uncharacterized protein</fullName>
    </submittedName>
</protein>
<evidence type="ECO:0000256" key="1">
    <source>
        <dbReference type="SAM" id="SignalP"/>
    </source>
</evidence>
<feature type="chain" id="PRO_5040791997" evidence="1">
    <location>
        <begin position="25"/>
        <end position="111"/>
    </location>
</feature>
<feature type="signal peptide" evidence="1">
    <location>
        <begin position="1"/>
        <end position="24"/>
    </location>
</feature>
<dbReference type="EMBL" id="MU827779">
    <property type="protein sequence ID" value="KAJ7339329.1"/>
    <property type="molecule type" value="Genomic_DNA"/>
</dbReference>
<sequence length="111" mass="12343">MHSTATKIFKVLMVCLLVTSSSRGRIHISRADQDYVEDNHHPAKPDEHEVMQDIEKRSPEFNQQDDIPAVKRQSYCVTSSRLLSVSGGIRKFKCMPGCCSTNCMPCGPSSG</sequence>
<proteinExistence type="predicted"/>
<evidence type="ECO:0000313" key="2">
    <source>
        <dbReference type="EMBL" id="KAJ7339329.1"/>
    </source>
</evidence>
<evidence type="ECO:0000313" key="3">
    <source>
        <dbReference type="Proteomes" id="UP001163046"/>
    </source>
</evidence>
<name>A0A9W9YGS7_9CNID</name>
<keyword evidence="1" id="KW-0732">Signal</keyword>
<organism evidence="2 3">
    <name type="scientific">Desmophyllum pertusum</name>
    <dbReference type="NCBI Taxonomy" id="174260"/>
    <lineage>
        <taxon>Eukaryota</taxon>
        <taxon>Metazoa</taxon>
        <taxon>Cnidaria</taxon>
        <taxon>Anthozoa</taxon>
        <taxon>Hexacorallia</taxon>
        <taxon>Scleractinia</taxon>
        <taxon>Caryophylliina</taxon>
        <taxon>Caryophylliidae</taxon>
        <taxon>Desmophyllum</taxon>
    </lineage>
</organism>
<dbReference type="Proteomes" id="UP001163046">
    <property type="component" value="Unassembled WGS sequence"/>
</dbReference>
<comment type="caution">
    <text evidence="2">The sequence shown here is derived from an EMBL/GenBank/DDBJ whole genome shotgun (WGS) entry which is preliminary data.</text>
</comment>
<keyword evidence="3" id="KW-1185">Reference proteome</keyword>
<gene>
    <name evidence="2" type="ORF">OS493_005722</name>
</gene>